<dbReference type="InterPro" id="IPR010982">
    <property type="entry name" value="Lambda_DNA-bd_dom_sf"/>
</dbReference>
<dbReference type="PANTHER" id="PTHR40661">
    <property type="match status" value="1"/>
</dbReference>
<dbReference type="SUPFAM" id="SSF51306">
    <property type="entry name" value="LexA/Signal peptidase"/>
    <property type="match status" value="1"/>
</dbReference>
<dbReference type="AlphaFoldDB" id="A0A6L8LZZ9"/>
<dbReference type="SMART" id="SM00530">
    <property type="entry name" value="HTH_XRE"/>
    <property type="match status" value="1"/>
</dbReference>
<keyword evidence="3" id="KW-0804">Transcription</keyword>
<evidence type="ECO:0000313" key="5">
    <source>
        <dbReference type="EMBL" id="MYM61668.1"/>
    </source>
</evidence>
<dbReference type="Gene3D" id="2.10.109.10">
    <property type="entry name" value="Umud Fragment, subunit A"/>
    <property type="match status" value="1"/>
</dbReference>
<dbReference type="InterPro" id="IPR001387">
    <property type="entry name" value="Cro/C1-type_HTH"/>
</dbReference>
<evidence type="ECO:0000256" key="3">
    <source>
        <dbReference type="ARBA" id="ARBA00023163"/>
    </source>
</evidence>
<reference evidence="5 6" key="1">
    <citation type="submission" date="2020-01" db="EMBL/GenBank/DDBJ databases">
        <title>Draft Genome Sequence of Vibrio sp. strain OCN044, Isolated from a Healthy Coral at Palmyra Atoll.</title>
        <authorList>
            <person name="Videau P."/>
            <person name="Loughran R."/>
            <person name="Esquivel A."/>
            <person name="Deadmond M."/>
            <person name="Paddock B.E."/>
            <person name="Saw J.H."/>
            <person name="Ushijima B."/>
        </authorList>
    </citation>
    <scope>NUCLEOTIDE SEQUENCE [LARGE SCALE GENOMIC DNA]</scope>
    <source>
        <strain evidence="5 6">OCN044</strain>
    </source>
</reference>
<dbReference type="EMBL" id="WWEU01000018">
    <property type="protein sequence ID" value="MYM61668.1"/>
    <property type="molecule type" value="Genomic_DNA"/>
</dbReference>
<sequence length="240" mass="26801">MDKSKIPENKVDNTLINNELAFFSDRLKETIGDMSIRSFAKKCGLSEGVMRNYIAGKTFPSLDKLVLMAKVGNKELNWLCSGTSCNVPEVSRSAASSDFIEEFALIPGYRIQACSGNGDVNPAPLEPTKNLAIRRNWLILKGFSRDDLAIISAKGDSMEPTISNNDTLVVHMGRNKPLDGNIYIIRNGDNLFVRRYQDALSCWRLISDNPIYDNLDIPKEEQHQFEVVGQVVQITKDIGD</sequence>
<keyword evidence="1" id="KW-0805">Transcription regulation</keyword>
<dbReference type="InterPro" id="IPR015927">
    <property type="entry name" value="Peptidase_S24_S26A/B/C"/>
</dbReference>
<dbReference type="Gene3D" id="1.10.260.40">
    <property type="entry name" value="lambda repressor-like DNA-binding domains"/>
    <property type="match status" value="1"/>
</dbReference>
<proteinExistence type="predicted"/>
<name>A0A6L8LZZ9_9VIBR</name>
<dbReference type="Proteomes" id="UP000478571">
    <property type="component" value="Unassembled WGS sequence"/>
</dbReference>
<dbReference type="PROSITE" id="PS50943">
    <property type="entry name" value="HTH_CROC1"/>
    <property type="match status" value="1"/>
</dbReference>
<feature type="domain" description="HTH cro/C1-type" evidence="4">
    <location>
        <begin position="34"/>
        <end position="79"/>
    </location>
</feature>
<comment type="caution">
    <text evidence="5">The sequence shown here is derived from an EMBL/GenBank/DDBJ whole genome shotgun (WGS) entry which is preliminary data.</text>
</comment>
<gene>
    <name evidence="5" type="ORF">GTG28_20920</name>
</gene>
<evidence type="ECO:0000259" key="4">
    <source>
        <dbReference type="PROSITE" id="PS50943"/>
    </source>
</evidence>
<dbReference type="PANTHER" id="PTHR40661:SF3">
    <property type="entry name" value="FELS-1 PROPHAGE TRANSCRIPTIONAL REGULATOR"/>
    <property type="match status" value="1"/>
</dbReference>
<dbReference type="RefSeq" id="WP_160933232.1">
    <property type="nucleotide sequence ID" value="NZ_WWEU01000018.1"/>
</dbReference>
<keyword evidence="2" id="KW-0238">DNA-binding</keyword>
<protein>
    <submittedName>
        <fullName evidence="5">XRE family transcriptional regulator</fullName>
    </submittedName>
</protein>
<evidence type="ECO:0000313" key="6">
    <source>
        <dbReference type="Proteomes" id="UP000478571"/>
    </source>
</evidence>
<organism evidence="5 6">
    <name type="scientific">Vibrio tetraodonis subsp. pristinus</name>
    <dbReference type="NCBI Taxonomy" id="2695891"/>
    <lineage>
        <taxon>Bacteria</taxon>
        <taxon>Pseudomonadati</taxon>
        <taxon>Pseudomonadota</taxon>
        <taxon>Gammaproteobacteria</taxon>
        <taxon>Vibrionales</taxon>
        <taxon>Vibrionaceae</taxon>
        <taxon>Vibrio</taxon>
    </lineage>
</organism>
<keyword evidence="6" id="KW-1185">Reference proteome</keyword>
<evidence type="ECO:0000256" key="1">
    <source>
        <dbReference type="ARBA" id="ARBA00023015"/>
    </source>
</evidence>
<dbReference type="CDD" id="cd00093">
    <property type="entry name" value="HTH_XRE"/>
    <property type="match status" value="1"/>
</dbReference>
<dbReference type="Pfam" id="PF00717">
    <property type="entry name" value="Peptidase_S24"/>
    <property type="match status" value="1"/>
</dbReference>
<accession>A0A6L8LZZ9</accession>
<evidence type="ECO:0000256" key="2">
    <source>
        <dbReference type="ARBA" id="ARBA00023125"/>
    </source>
</evidence>
<dbReference type="GO" id="GO:0003677">
    <property type="term" value="F:DNA binding"/>
    <property type="evidence" value="ECO:0007669"/>
    <property type="project" value="UniProtKB-KW"/>
</dbReference>
<dbReference type="InterPro" id="IPR036286">
    <property type="entry name" value="LexA/Signal_pep-like_sf"/>
</dbReference>
<dbReference type="SUPFAM" id="SSF47413">
    <property type="entry name" value="lambda repressor-like DNA-binding domains"/>
    <property type="match status" value="1"/>
</dbReference>
<dbReference type="CDD" id="cd06529">
    <property type="entry name" value="S24_LexA-like"/>
    <property type="match status" value="1"/>
</dbReference>
<dbReference type="InterPro" id="IPR039418">
    <property type="entry name" value="LexA-like"/>
</dbReference>